<accession>A0A3S0ZND8</accession>
<dbReference type="Proteomes" id="UP000268857">
    <property type="component" value="Unassembled WGS sequence"/>
</dbReference>
<dbReference type="STRING" id="211165.GCA_000317285_03489"/>
<reference evidence="1 2" key="1">
    <citation type="journal article" date="2019" name="Genome Biol. Evol.">
        <title>Day and night: Metabolic profiles and evolutionary relationships of six axenic non-marine cyanobacteria.</title>
        <authorList>
            <person name="Will S.E."/>
            <person name="Henke P."/>
            <person name="Boedeker C."/>
            <person name="Huang S."/>
            <person name="Brinkmann H."/>
            <person name="Rohde M."/>
            <person name="Jarek M."/>
            <person name="Friedl T."/>
            <person name="Seufert S."/>
            <person name="Schumacher M."/>
            <person name="Overmann J."/>
            <person name="Neumann-Schaal M."/>
            <person name="Petersen J."/>
        </authorList>
    </citation>
    <scope>NUCLEOTIDE SEQUENCE [LARGE SCALE GENOMIC DNA]</scope>
    <source>
        <strain evidence="1 2">PCC 6912</strain>
    </source>
</reference>
<organism evidence="1 2">
    <name type="scientific">Chlorogloeopsis fritschii PCC 6912</name>
    <dbReference type="NCBI Taxonomy" id="211165"/>
    <lineage>
        <taxon>Bacteria</taxon>
        <taxon>Bacillati</taxon>
        <taxon>Cyanobacteriota</taxon>
        <taxon>Cyanophyceae</taxon>
        <taxon>Nostocales</taxon>
        <taxon>Chlorogloeopsidaceae</taxon>
        <taxon>Chlorogloeopsis</taxon>
    </lineage>
</organism>
<protein>
    <recommendedName>
        <fullName evidence="3">HEAT repeat domain-containing protein</fullName>
    </recommendedName>
</protein>
<dbReference type="RefSeq" id="WP_016875946.1">
    <property type="nucleotide sequence ID" value="NZ_AJLN01000094.1"/>
</dbReference>
<evidence type="ECO:0000313" key="1">
    <source>
        <dbReference type="EMBL" id="RUR76257.1"/>
    </source>
</evidence>
<dbReference type="OrthoDB" id="518000at2"/>
<dbReference type="EMBL" id="RSCJ01000021">
    <property type="protein sequence ID" value="RUR76257.1"/>
    <property type="molecule type" value="Genomic_DNA"/>
</dbReference>
<proteinExistence type="predicted"/>
<name>A0A3S0ZND8_CHLFR</name>
<evidence type="ECO:0008006" key="3">
    <source>
        <dbReference type="Google" id="ProtNLM"/>
    </source>
</evidence>
<dbReference type="AlphaFoldDB" id="A0A3S0ZND8"/>
<gene>
    <name evidence="1" type="ORF">PCC6912_44290</name>
</gene>
<comment type="caution">
    <text evidence="1">The sequence shown here is derived from an EMBL/GenBank/DDBJ whole genome shotgun (WGS) entry which is preliminary data.</text>
</comment>
<evidence type="ECO:0000313" key="2">
    <source>
        <dbReference type="Proteomes" id="UP000268857"/>
    </source>
</evidence>
<keyword evidence="2" id="KW-1185">Reference proteome</keyword>
<sequence length="179" mass="20571">MSKLLAPDKDQILDFTTSSGSSQEYYKIFRKAQQAQKHKLEPIAWKYNTSFYLFSNLDISDFENRVEEIRDEIMEGHLRLSKEDINFLKKDIKKLDVFQLITVTRLLGPLLESEDHSQDAASIISVLLQHPADEVRYAALEAISFALGEVSIAEKILAEAKNLLKNEESTFVREYLESL</sequence>